<dbReference type="Proteomes" id="UP000256829">
    <property type="component" value="Unassembled WGS sequence"/>
</dbReference>
<evidence type="ECO:0000256" key="1">
    <source>
        <dbReference type="SAM" id="Phobius"/>
    </source>
</evidence>
<gene>
    <name evidence="2" type="ORF">DX912_13220</name>
</gene>
<dbReference type="AlphaFoldDB" id="A0A3D8VAQ2"/>
<keyword evidence="1" id="KW-0812">Transmembrane</keyword>
<keyword evidence="3" id="KW-1185">Reference proteome</keyword>
<reference evidence="2 3" key="1">
    <citation type="submission" date="2018-08" db="EMBL/GenBank/DDBJ databases">
        <title>Lysobacter soli KCTC 22011, whole genome shotgun sequence.</title>
        <authorList>
            <person name="Zhang X."/>
            <person name="Feng G."/>
            <person name="Zhu H."/>
        </authorList>
    </citation>
    <scope>NUCLEOTIDE SEQUENCE [LARGE SCALE GENOMIC DNA]</scope>
    <source>
        <strain evidence="2 3">KCTC 22011</strain>
    </source>
</reference>
<feature type="transmembrane region" description="Helical" evidence="1">
    <location>
        <begin position="54"/>
        <end position="82"/>
    </location>
</feature>
<name>A0A3D8VAQ2_9GAMM</name>
<keyword evidence="1" id="KW-0472">Membrane</keyword>
<proteinExistence type="predicted"/>
<evidence type="ECO:0000313" key="2">
    <source>
        <dbReference type="EMBL" id="RDY66507.1"/>
    </source>
</evidence>
<accession>A0A3D8VAQ2</accession>
<sequence length="348" mass="36182">MSRFDDEPLSPEERALADRLARLGPHDGPSPALDAKILAAAHAAAVPKPSRRRWLGLTAIPGSLITGTGMAAALVLVIGTVWQLRPNDPAPRPAREEGDGAYVSAEIIKREQKVVAPPPPTADAPVPRKAPSAPAIANAPTTAQRKAAPMAQAAAPASMQEDVPVAAAARIATVGPDEPIAYRNAPADARAADPFTAPAAAPAAPVAMQVYSEAQRTEAFELARARQQRSEEQAVSAKRSLVDTGSAAPVAAAAPAPADAGSDAASGTTLDRIEVTGTRITPADLLAATPVAEDAQLEAAQWLERIRERRDAGDADGARESMALFRKAHPRVRLPRDLRALAQPAATR</sequence>
<organism evidence="2 3">
    <name type="scientific">Lysobacter soli</name>
    <dbReference type="NCBI Taxonomy" id="453783"/>
    <lineage>
        <taxon>Bacteria</taxon>
        <taxon>Pseudomonadati</taxon>
        <taxon>Pseudomonadota</taxon>
        <taxon>Gammaproteobacteria</taxon>
        <taxon>Lysobacterales</taxon>
        <taxon>Lysobacteraceae</taxon>
        <taxon>Lysobacter</taxon>
    </lineage>
</organism>
<dbReference type="EMBL" id="QTJR01000009">
    <property type="protein sequence ID" value="RDY66507.1"/>
    <property type="molecule type" value="Genomic_DNA"/>
</dbReference>
<comment type="caution">
    <text evidence="2">The sequence shown here is derived from an EMBL/GenBank/DDBJ whole genome shotgun (WGS) entry which is preliminary data.</text>
</comment>
<keyword evidence="1" id="KW-1133">Transmembrane helix</keyword>
<evidence type="ECO:0000313" key="3">
    <source>
        <dbReference type="Proteomes" id="UP000256829"/>
    </source>
</evidence>
<protein>
    <submittedName>
        <fullName evidence="2">Uncharacterized protein</fullName>
    </submittedName>
</protein>
<dbReference type="RefSeq" id="WP_115842997.1">
    <property type="nucleotide sequence ID" value="NZ_CP183976.1"/>
</dbReference>